<evidence type="ECO:0000313" key="2">
    <source>
        <dbReference type="EMBL" id="AHI52544.1"/>
    </source>
</evidence>
<dbReference type="GO" id="GO:0008233">
    <property type="term" value="F:peptidase activity"/>
    <property type="evidence" value="ECO:0007669"/>
    <property type="project" value="UniProtKB-KW"/>
</dbReference>
<dbReference type="PATRIC" id="fig|1276246.3.peg.202"/>
<protein>
    <submittedName>
        <fullName evidence="2">Glycoprotease</fullName>
    </submittedName>
</protein>
<dbReference type="InterPro" id="IPR043129">
    <property type="entry name" value="ATPase_NBD"/>
</dbReference>
<organism evidence="2 3">
    <name type="scientific">Spiroplasma culicicola AES-1</name>
    <dbReference type="NCBI Taxonomy" id="1276246"/>
    <lineage>
        <taxon>Bacteria</taxon>
        <taxon>Bacillati</taxon>
        <taxon>Mycoplasmatota</taxon>
        <taxon>Mollicutes</taxon>
        <taxon>Entomoplasmatales</taxon>
        <taxon>Spiroplasmataceae</taxon>
        <taxon>Spiroplasma</taxon>
    </lineage>
</organism>
<dbReference type="GO" id="GO:0006508">
    <property type="term" value="P:proteolysis"/>
    <property type="evidence" value="ECO:0007669"/>
    <property type="project" value="UniProtKB-KW"/>
</dbReference>
<dbReference type="KEGG" id="scq:SCULI_v1c02030"/>
<reference evidence="2 3" key="1">
    <citation type="journal article" date="2014" name="Genome Biol. Evol.">
        <title>Molecular evolution of the substrate utilization strategies and putative virulence factors in mosquito-associated Spiroplasma species.</title>
        <authorList>
            <person name="Chang T.H."/>
            <person name="Lo W.S."/>
            <person name="Ku C."/>
            <person name="Chen L.L."/>
            <person name="Kuo C.H."/>
        </authorList>
    </citation>
    <scope>NUCLEOTIDE SEQUENCE [LARGE SCALE GENOMIC DNA]</scope>
    <source>
        <strain evidence="2">AES-1</strain>
    </source>
</reference>
<evidence type="ECO:0000259" key="1">
    <source>
        <dbReference type="Pfam" id="PF00814"/>
    </source>
</evidence>
<dbReference type="NCBIfam" id="TIGR03725">
    <property type="entry name" value="T6A_YeaZ"/>
    <property type="match status" value="1"/>
</dbReference>
<sequence length="188" mass="21612">MNLFIDTSNNKLIIILEQNNQIIDHLFLDNQTRISDIALEKLHDFLKQNNLTIKDIKDFYLTVGPGSYTGVRVAVTIIKTLKTIDNSINVYTISSLAFQAGAKSAISLLDARGNKFYMGIYKNKECIIVDQLIPTDYLENFTDEFQGFDVLKDYNGIDFNENFLNLKANFKLVNDIEEIEPQYIKHFI</sequence>
<dbReference type="EMBL" id="CP006681">
    <property type="protein sequence ID" value="AHI52544.1"/>
    <property type="molecule type" value="Genomic_DNA"/>
</dbReference>
<feature type="domain" description="Gcp-like" evidence="1">
    <location>
        <begin position="42"/>
        <end position="124"/>
    </location>
</feature>
<gene>
    <name evidence="2" type="ORF">SCULI_v1c02030</name>
</gene>
<dbReference type="eggNOG" id="COG1214">
    <property type="taxonomic scope" value="Bacteria"/>
</dbReference>
<dbReference type="Gene3D" id="3.30.420.200">
    <property type="match status" value="1"/>
</dbReference>
<dbReference type="RefSeq" id="WP_025362786.1">
    <property type="nucleotide sequence ID" value="NZ_CP006681.1"/>
</dbReference>
<proteinExistence type="predicted"/>
<keyword evidence="2" id="KW-0645">Protease</keyword>
<dbReference type="InterPro" id="IPR000905">
    <property type="entry name" value="Gcp-like_dom"/>
</dbReference>
<accession>W6AFR0</accession>
<dbReference type="HOGENOM" id="CLU_064886_0_2_14"/>
<dbReference type="SUPFAM" id="SSF53067">
    <property type="entry name" value="Actin-like ATPase domain"/>
    <property type="match status" value="1"/>
</dbReference>
<keyword evidence="2" id="KW-0378">Hydrolase</keyword>
<dbReference type="GO" id="GO:0002949">
    <property type="term" value="P:tRNA threonylcarbamoyladenosine modification"/>
    <property type="evidence" value="ECO:0007669"/>
    <property type="project" value="InterPro"/>
</dbReference>
<dbReference type="OrthoDB" id="9784166at2"/>
<dbReference type="Gene3D" id="3.30.420.40">
    <property type="match status" value="1"/>
</dbReference>
<evidence type="ECO:0000313" key="3">
    <source>
        <dbReference type="Proteomes" id="UP000019267"/>
    </source>
</evidence>
<name>W6AFR0_9MOLU</name>
<keyword evidence="3" id="KW-1185">Reference proteome</keyword>
<dbReference type="Pfam" id="PF00814">
    <property type="entry name" value="TsaD"/>
    <property type="match status" value="1"/>
</dbReference>
<dbReference type="AlphaFoldDB" id="W6AFR0"/>
<dbReference type="Proteomes" id="UP000019267">
    <property type="component" value="Chromosome"/>
</dbReference>
<dbReference type="InterPro" id="IPR022496">
    <property type="entry name" value="T6A_TsaB"/>
</dbReference>
<dbReference type="STRING" id="1276246.SCULI_v1c02030"/>